<evidence type="ECO:0000259" key="4">
    <source>
        <dbReference type="Pfam" id="PF25917"/>
    </source>
</evidence>
<dbReference type="InterPro" id="IPR006143">
    <property type="entry name" value="RND_pump_MFP"/>
</dbReference>
<protein>
    <submittedName>
        <fullName evidence="7">Efflux RND transporter periplasmic adaptor subunit</fullName>
    </submittedName>
</protein>
<keyword evidence="2" id="KW-0175">Coiled coil</keyword>
<evidence type="ECO:0000256" key="2">
    <source>
        <dbReference type="SAM" id="Coils"/>
    </source>
</evidence>
<evidence type="ECO:0000256" key="1">
    <source>
        <dbReference type="ARBA" id="ARBA00009477"/>
    </source>
</evidence>
<dbReference type="InterPro" id="IPR058625">
    <property type="entry name" value="MdtA-like_BSH"/>
</dbReference>
<dbReference type="PROSITE" id="PS51257">
    <property type="entry name" value="PROKAR_LIPOPROTEIN"/>
    <property type="match status" value="1"/>
</dbReference>
<sequence>MKRNLSWLMAAVICPTILISCGGEENAQQQMNPASMAVPVTTYHVSEESVTGTDTYPATVVPLKEVELRPQVAGYITNIFVEDGQRVTKGQRLYEIDRTRYQAAYQQAQASLQSARANLARVQKDLERYERLAEQDAIARQQVDYARTDVQTAQAQVDAAQAQVSSASTELSYSVITAPFDGIIGISQVRVGAQVSAGQPLLNTISSMDPIAADFAINEQEVPRFANFLNNSQSQPDSLFTLELGNGESYPHSGKLITVDRAIGRQTGTTTARVQFPNPNRQLIPGMSVNINVLNQDIGNQLVIPYRAVTEQLGEYYVYKVQADSVIQQNVTLGTRFGANIVVREGVDAGDQIVVEGLQRLRQGAKVQVGAPQGAQSGAAARQ</sequence>
<dbReference type="Pfam" id="PF25944">
    <property type="entry name" value="Beta-barrel_RND"/>
    <property type="match status" value="1"/>
</dbReference>
<dbReference type="Pfam" id="PF25989">
    <property type="entry name" value="YknX_C"/>
    <property type="match status" value="1"/>
</dbReference>
<gene>
    <name evidence="7" type="ORF">ACFSKU_08400</name>
</gene>
<dbReference type="Proteomes" id="UP001597369">
    <property type="component" value="Unassembled WGS sequence"/>
</dbReference>
<evidence type="ECO:0000313" key="8">
    <source>
        <dbReference type="Proteomes" id="UP001597369"/>
    </source>
</evidence>
<name>A0ABW4WW14_9BACT</name>
<feature type="domain" description="Multidrug resistance protein MdtA-like alpha-helical hairpin" evidence="3">
    <location>
        <begin position="105"/>
        <end position="174"/>
    </location>
</feature>
<comment type="caution">
    <text evidence="7">The sequence shown here is derived from an EMBL/GenBank/DDBJ whole genome shotgun (WGS) entry which is preliminary data.</text>
</comment>
<dbReference type="PANTHER" id="PTHR30158">
    <property type="entry name" value="ACRA/E-RELATED COMPONENT OF DRUG EFFLUX TRANSPORTER"/>
    <property type="match status" value="1"/>
</dbReference>
<feature type="domain" description="YknX-like C-terminal permuted SH3-like" evidence="6">
    <location>
        <begin position="302"/>
        <end position="369"/>
    </location>
</feature>
<dbReference type="NCBIfam" id="TIGR01730">
    <property type="entry name" value="RND_mfp"/>
    <property type="match status" value="1"/>
</dbReference>
<evidence type="ECO:0000259" key="6">
    <source>
        <dbReference type="Pfam" id="PF25989"/>
    </source>
</evidence>
<keyword evidence="8" id="KW-1185">Reference proteome</keyword>
<evidence type="ECO:0000259" key="3">
    <source>
        <dbReference type="Pfam" id="PF25876"/>
    </source>
</evidence>
<dbReference type="Pfam" id="PF25876">
    <property type="entry name" value="HH_MFP_RND"/>
    <property type="match status" value="1"/>
</dbReference>
<evidence type="ECO:0000313" key="7">
    <source>
        <dbReference type="EMBL" id="MFD2066903.1"/>
    </source>
</evidence>
<comment type="similarity">
    <text evidence="1">Belongs to the membrane fusion protein (MFP) (TC 8.A.1) family.</text>
</comment>
<dbReference type="Pfam" id="PF25917">
    <property type="entry name" value="BSH_RND"/>
    <property type="match status" value="1"/>
</dbReference>
<accession>A0ABW4WW14</accession>
<feature type="domain" description="Multidrug resistance protein MdtA-like barrel-sandwich hybrid" evidence="4">
    <location>
        <begin position="65"/>
        <end position="202"/>
    </location>
</feature>
<organism evidence="7 8">
    <name type="scientific">Pontibacter silvestris</name>
    <dbReference type="NCBI Taxonomy" id="2305183"/>
    <lineage>
        <taxon>Bacteria</taxon>
        <taxon>Pseudomonadati</taxon>
        <taxon>Bacteroidota</taxon>
        <taxon>Cytophagia</taxon>
        <taxon>Cytophagales</taxon>
        <taxon>Hymenobacteraceae</taxon>
        <taxon>Pontibacter</taxon>
    </lineage>
</organism>
<dbReference type="InterPro" id="IPR058624">
    <property type="entry name" value="MdtA-like_HH"/>
</dbReference>
<dbReference type="RefSeq" id="WP_229961558.1">
    <property type="nucleotide sequence ID" value="NZ_JAJJWI010000013.1"/>
</dbReference>
<dbReference type="Gene3D" id="1.10.287.470">
    <property type="entry name" value="Helix hairpin bin"/>
    <property type="match status" value="1"/>
</dbReference>
<dbReference type="Gene3D" id="2.40.30.170">
    <property type="match status" value="1"/>
</dbReference>
<reference evidence="8" key="1">
    <citation type="journal article" date="2019" name="Int. J. Syst. Evol. Microbiol.">
        <title>The Global Catalogue of Microorganisms (GCM) 10K type strain sequencing project: providing services to taxonomists for standard genome sequencing and annotation.</title>
        <authorList>
            <consortium name="The Broad Institute Genomics Platform"/>
            <consortium name="The Broad Institute Genome Sequencing Center for Infectious Disease"/>
            <person name="Wu L."/>
            <person name="Ma J."/>
        </authorList>
    </citation>
    <scope>NUCLEOTIDE SEQUENCE [LARGE SCALE GENOMIC DNA]</scope>
    <source>
        <strain evidence="8">JCM 16545</strain>
    </source>
</reference>
<feature type="coiled-coil region" evidence="2">
    <location>
        <begin position="98"/>
        <end position="170"/>
    </location>
</feature>
<dbReference type="SUPFAM" id="SSF111369">
    <property type="entry name" value="HlyD-like secretion proteins"/>
    <property type="match status" value="1"/>
</dbReference>
<dbReference type="EMBL" id="JBHUHV010000024">
    <property type="protein sequence ID" value="MFD2066903.1"/>
    <property type="molecule type" value="Genomic_DNA"/>
</dbReference>
<feature type="domain" description="Multidrug resistance protein MdtA-like beta-barrel" evidence="5">
    <location>
        <begin position="210"/>
        <end position="293"/>
    </location>
</feature>
<dbReference type="InterPro" id="IPR058637">
    <property type="entry name" value="YknX-like_C"/>
</dbReference>
<proteinExistence type="inferred from homology"/>
<evidence type="ECO:0000259" key="5">
    <source>
        <dbReference type="Pfam" id="PF25944"/>
    </source>
</evidence>
<dbReference type="InterPro" id="IPR058626">
    <property type="entry name" value="MdtA-like_b-barrel"/>
</dbReference>
<dbReference type="Gene3D" id="2.40.50.100">
    <property type="match status" value="1"/>
</dbReference>
<dbReference type="Gene3D" id="2.40.420.20">
    <property type="match status" value="1"/>
</dbReference>